<dbReference type="RefSeq" id="WP_105354259.1">
    <property type="nucleotide sequence ID" value="NZ_PUIB01000012.1"/>
</dbReference>
<dbReference type="Gene3D" id="3.80.10.10">
    <property type="entry name" value="Ribonuclease Inhibitor"/>
    <property type="match status" value="2"/>
</dbReference>
<keyword evidence="2" id="KW-0472">Membrane</keyword>
<protein>
    <recommendedName>
        <fullName evidence="5">Leucine Rich repeats (2 copies)</fullName>
    </recommendedName>
</protein>
<accession>A0A2S8FWM2</accession>
<dbReference type="PANTHER" id="PTHR13318">
    <property type="entry name" value="PARTNER OF PAIRED, ISOFORM B-RELATED"/>
    <property type="match status" value="1"/>
</dbReference>
<feature type="transmembrane region" description="Helical" evidence="2">
    <location>
        <begin position="20"/>
        <end position="40"/>
    </location>
</feature>
<gene>
    <name evidence="3" type="ORF">C5Y98_11310</name>
</gene>
<organism evidence="3 4">
    <name type="scientific">Blastopirellula marina</name>
    <dbReference type="NCBI Taxonomy" id="124"/>
    <lineage>
        <taxon>Bacteria</taxon>
        <taxon>Pseudomonadati</taxon>
        <taxon>Planctomycetota</taxon>
        <taxon>Planctomycetia</taxon>
        <taxon>Pirellulales</taxon>
        <taxon>Pirellulaceae</taxon>
        <taxon>Blastopirellula</taxon>
    </lineage>
</organism>
<dbReference type="Proteomes" id="UP000239388">
    <property type="component" value="Unassembled WGS sequence"/>
</dbReference>
<dbReference type="InterPro" id="IPR032675">
    <property type="entry name" value="LRR_dom_sf"/>
</dbReference>
<keyword evidence="2" id="KW-0812">Transmembrane</keyword>
<dbReference type="GO" id="GO:0031146">
    <property type="term" value="P:SCF-dependent proteasomal ubiquitin-dependent protein catabolic process"/>
    <property type="evidence" value="ECO:0007669"/>
    <property type="project" value="TreeGrafter"/>
</dbReference>
<evidence type="ECO:0000256" key="1">
    <source>
        <dbReference type="SAM" id="MobiDB-lite"/>
    </source>
</evidence>
<sequence length="444" mass="47741">MSESASSPSQRPKRRRWLSFSIRGLFLLVLLAAIGMGWIASIRTQHQREKAIAKQIEALDGAVQWNAVSSGGRFSDPFGSDPFAPEPTQYERWRAWLLGDDVDSRISRVVFETHCPAELLVELQKLEALTDLTIVNGSLSDPASEAIRQLTNLTDLSLIDTEISAKQMETIASLPLVDHLYITHGSVSEENLKRLAAFPSLESLSICASEISAEGLAGLRAAKNLLTLKLEADYQKSSSTAELSGLASLTQLEDLRIGEFPVTDHDLEVISTMRSLRILKITPKSSLVKVTSTGITQLFSLGMLNDLDFPAAPFDDEILRSVVKIKALKQLDCDGSRITDAGLKHLEGHPNLRYVTIPGCQVTANAIRSLAKNGSISELGLGDGVGLNFYGLSLVYSGGQTVVRSGGDSNDEEDDVAPLGSSDDPFGADEGGSDPFGPGVGGVF</sequence>
<evidence type="ECO:0000256" key="2">
    <source>
        <dbReference type="SAM" id="Phobius"/>
    </source>
</evidence>
<dbReference type="EMBL" id="PUIB01000012">
    <property type="protein sequence ID" value="PQO36576.1"/>
    <property type="molecule type" value="Genomic_DNA"/>
</dbReference>
<comment type="caution">
    <text evidence="3">The sequence shown here is derived from an EMBL/GenBank/DDBJ whole genome shotgun (WGS) entry which is preliminary data.</text>
</comment>
<keyword evidence="2" id="KW-1133">Transmembrane helix</keyword>
<feature type="region of interest" description="Disordered" evidence="1">
    <location>
        <begin position="403"/>
        <end position="444"/>
    </location>
</feature>
<dbReference type="SUPFAM" id="SSF52047">
    <property type="entry name" value="RNI-like"/>
    <property type="match status" value="1"/>
</dbReference>
<dbReference type="OrthoDB" id="209041at2"/>
<evidence type="ECO:0000313" key="3">
    <source>
        <dbReference type="EMBL" id="PQO36576.1"/>
    </source>
</evidence>
<name>A0A2S8FWM2_9BACT</name>
<reference evidence="3 4" key="1">
    <citation type="submission" date="2018-02" db="EMBL/GenBank/DDBJ databases">
        <title>Comparative genomes isolates from brazilian mangrove.</title>
        <authorList>
            <person name="Araujo J.E."/>
            <person name="Taketani R.G."/>
            <person name="Silva M.C.P."/>
            <person name="Loureco M.V."/>
            <person name="Andreote F.D."/>
        </authorList>
    </citation>
    <scope>NUCLEOTIDE SEQUENCE [LARGE SCALE GENOMIC DNA]</scope>
    <source>
        <strain evidence="3 4">NAP PRIS-MGV</strain>
    </source>
</reference>
<dbReference type="AlphaFoldDB" id="A0A2S8FWM2"/>
<evidence type="ECO:0000313" key="4">
    <source>
        <dbReference type="Proteomes" id="UP000239388"/>
    </source>
</evidence>
<proteinExistence type="predicted"/>
<dbReference type="GO" id="GO:0019005">
    <property type="term" value="C:SCF ubiquitin ligase complex"/>
    <property type="evidence" value="ECO:0007669"/>
    <property type="project" value="TreeGrafter"/>
</dbReference>
<evidence type="ECO:0008006" key="5">
    <source>
        <dbReference type="Google" id="ProtNLM"/>
    </source>
</evidence>